<accession>A0A351U0C4</accession>
<reference evidence="1" key="2">
    <citation type="submission" date="2020-01" db="EMBL/GenBank/DDBJ databases">
        <authorList>
            <person name="Campanaro S."/>
        </authorList>
    </citation>
    <scope>NUCLEOTIDE SEQUENCE</scope>
    <source>
        <strain evidence="1">AS06rmzACSIP_7</strain>
    </source>
</reference>
<organism evidence="1 2">
    <name type="scientific">Syntrophorhabdus aromaticivorans</name>
    <dbReference type="NCBI Taxonomy" id="328301"/>
    <lineage>
        <taxon>Bacteria</taxon>
        <taxon>Pseudomonadati</taxon>
        <taxon>Thermodesulfobacteriota</taxon>
        <taxon>Syntrophorhabdia</taxon>
        <taxon>Syntrophorhabdales</taxon>
        <taxon>Syntrophorhabdaceae</taxon>
        <taxon>Syntrophorhabdus</taxon>
    </lineage>
</organism>
<gene>
    <name evidence="1" type="ORF">GXY80_05590</name>
</gene>
<sequence>MECPQCSSEMFEEYDYVNRVKVLVCPKPTCLRRIYPDYPRRKGDEEICYTCRRVFRVRHNDSTILCPGCRERTKRSGDHDTETGKPLKQGWDYTVNPKSKIRRAI</sequence>
<dbReference type="AlphaFoldDB" id="A0A351U0C4"/>
<dbReference type="EMBL" id="JAAYEE010000095">
    <property type="protein sequence ID" value="NLW34942.1"/>
    <property type="molecule type" value="Genomic_DNA"/>
</dbReference>
<name>A0A351U0C4_9BACT</name>
<protein>
    <submittedName>
        <fullName evidence="1">Uncharacterized protein</fullName>
    </submittedName>
</protein>
<comment type="caution">
    <text evidence="1">The sequence shown here is derived from an EMBL/GenBank/DDBJ whole genome shotgun (WGS) entry which is preliminary data.</text>
</comment>
<proteinExistence type="predicted"/>
<reference evidence="1" key="1">
    <citation type="journal article" date="2020" name="Biotechnol. Biofuels">
        <title>New insights from the biogas microbiome by comprehensive genome-resolved metagenomics of nearly 1600 species originating from multiple anaerobic digesters.</title>
        <authorList>
            <person name="Campanaro S."/>
            <person name="Treu L."/>
            <person name="Rodriguez-R L.M."/>
            <person name="Kovalovszki A."/>
            <person name="Ziels R.M."/>
            <person name="Maus I."/>
            <person name="Zhu X."/>
            <person name="Kougias P.G."/>
            <person name="Basile A."/>
            <person name="Luo G."/>
            <person name="Schluter A."/>
            <person name="Konstantinidis K.T."/>
            <person name="Angelidaki I."/>
        </authorList>
    </citation>
    <scope>NUCLEOTIDE SEQUENCE</scope>
    <source>
        <strain evidence="1">AS06rmzACSIP_7</strain>
    </source>
</reference>
<evidence type="ECO:0000313" key="1">
    <source>
        <dbReference type="EMBL" id="NLW34942.1"/>
    </source>
</evidence>
<dbReference type="Proteomes" id="UP000777265">
    <property type="component" value="Unassembled WGS sequence"/>
</dbReference>
<evidence type="ECO:0000313" key="2">
    <source>
        <dbReference type="Proteomes" id="UP000777265"/>
    </source>
</evidence>